<protein>
    <submittedName>
        <fullName evidence="2">Type VII secretion system-associated protein</fullName>
    </submittedName>
</protein>
<dbReference type="NCBIfam" id="NF033532">
    <property type="entry name" value="lone7para_assoc"/>
    <property type="match status" value="1"/>
</dbReference>
<feature type="domain" description="SseB protein N-terminal" evidence="1">
    <location>
        <begin position="83"/>
        <end position="183"/>
    </location>
</feature>
<proteinExistence type="predicted"/>
<dbReference type="InterPro" id="IPR047659">
    <property type="entry name" value="T7SS_assoc"/>
</dbReference>
<dbReference type="InterPro" id="IPR009839">
    <property type="entry name" value="SseB_N"/>
</dbReference>
<gene>
    <name evidence="2" type="ORF">ACFQRI_25055</name>
</gene>
<name>A0ABW2LT57_9PSEU</name>
<accession>A0ABW2LT57</accession>
<organism evidence="2 3">
    <name type="scientific">Saccharopolyspora griseoalba</name>
    <dbReference type="NCBI Taxonomy" id="1431848"/>
    <lineage>
        <taxon>Bacteria</taxon>
        <taxon>Bacillati</taxon>
        <taxon>Actinomycetota</taxon>
        <taxon>Actinomycetes</taxon>
        <taxon>Pseudonocardiales</taxon>
        <taxon>Pseudonocardiaceae</taxon>
        <taxon>Saccharopolyspora</taxon>
    </lineage>
</organism>
<sequence>MAQPDPAPPITEQMREHARQNPNSWLYIADPGYAAEDGDVPPEGIVGAYRIDADGEIDEDFQRNDQYVPSEMTANPLEPTNQLERVLVEIAAGQRAEDDLPPAVLDAELLLYAPEEDDRMVYSAEMSDGSRLVPACTSEQRVPEDWPGFRRVPGNWLPDVLDGLDLGLNLHEAIQAVIPNAVLARTARDRG</sequence>
<reference evidence="3" key="1">
    <citation type="journal article" date="2019" name="Int. J. Syst. Evol. Microbiol.">
        <title>The Global Catalogue of Microorganisms (GCM) 10K type strain sequencing project: providing services to taxonomists for standard genome sequencing and annotation.</title>
        <authorList>
            <consortium name="The Broad Institute Genomics Platform"/>
            <consortium name="The Broad Institute Genome Sequencing Center for Infectious Disease"/>
            <person name="Wu L."/>
            <person name="Ma J."/>
        </authorList>
    </citation>
    <scope>NUCLEOTIDE SEQUENCE [LARGE SCALE GENOMIC DNA]</scope>
    <source>
        <strain evidence="3">WLHS5</strain>
    </source>
</reference>
<dbReference type="EMBL" id="JBHTCJ010000018">
    <property type="protein sequence ID" value="MFC7344690.1"/>
    <property type="molecule type" value="Genomic_DNA"/>
</dbReference>
<dbReference type="Pfam" id="PF07179">
    <property type="entry name" value="SseB"/>
    <property type="match status" value="1"/>
</dbReference>
<keyword evidence="3" id="KW-1185">Reference proteome</keyword>
<dbReference type="Proteomes" id="UP001596504">
    <property type="component" value="Unassembled WGS sequence"/>
</dbReference>
<dbReference type="RefSeq" id="WP_380672713.1">
    <property type="nucleotide sequence ID" value="NZ_JBHTCJ010000018.1"/>
</dbReference>
<comment type="caution">
    <text evidence="2">The sequence shown here is derived from an EMBL/GenBank/DDBJ whole genome shotgun (WGS) entry which is preliminary data.</text>
</comment>
<evidence type="ECO:0000259" key="1">
    <source>
        <dbReference type="Pfam" id="PF07179"/>
    </source>
</evidence>
<evidence type="ECO:0000313" key="3">
    <source>
        <dbReference type="Proteomes" id="UP001596504"/>
    </source>
</evidence>
<evidence type="ECO:0000313" key="2">
    <source>
        <dbReference type="EMBL" id="MFC7344690.1"/>
    </source>
</evidence>